<comment type="caution">
    <text evidence="7">The sequence shown here is derived from an EMBL/GenBank/DDBJ whole genome shotgun (WGS) entry which is preliminary data.</text>
</comment>
<dbReference type="Pfam" id="PF01494">
    <property type="entry name" value="FAD_binding_3"/>
    <property type="match status" value="1"/>
</dbReference>
<dbReference type="InterPro" id="IPR002938">
    <property type="entry name" value="FAD-bd"/>
</dbReference>
<evidence type="ECO:0000313" key="8">
    <source>
        <dbReference type="Proteomes" id="UP000288859"/>
    </source>
</evidence>
<organism evidence="7 8">
    <name type="scientific">Exophiala mesophila</name>
    <name type="common">Black yeast-like fungus</name>
    <dbReference type="NCBI Taxonomy" id="212818"/>
    <lineage>
        <taxon>Eukaryota</taxon>
        <taxon>Fungi</taxon>
        <taxon>Dikarya</taxon>
        <taxon>Ascomycota</taxon>
        <taxon>Pezizomycotina</taxon>
        <taxon>Eurotiomycetes</taxon>
        <taxon>Chaetothyriomycetidae</taxon>
        <taxon>Chaetothyriales</taxon>
        <taxon>Herpotrichiellaceae</taxon>
        <taxon>Exophiala</taxon>
    </lineage>
</organism>
<keyword evidence="5" id="KW-0812">Transmembrane</keyword>
<dbReference type="AlphaFoldDB" id="A0A438N069"/>
<reference evidence="7 8" key="1">
    <citation type="submission" date="2017-03" db="EMBL/GenBank/DDBJ databases">
        <title>Genomes of endolithic fungi from Antarctica.</title>
        <authorList>
            <person name="Coleine C."/>
            <person name="Masonjones S."/>
            <person name="Stajich J.E."/>
        </authorList>
    </citation>
    <scope>NUCLEOTIDE SEQUENCE [LARGE SCALE GENOMIC DNA]</scope>
    <source>
        <strain evidence="7 8">CCFEE 6314</strain>
    </source>
</reference>
<dbReference type="GO" id="GO:0071949">
    <property type="term" value="F:FAD binding"/>
    <property type="evidence" value="ECO:0007669"/>
    <property type="project" value="InterPro"/>
</dbReference>
<dbReference type="PANTHER" id="PTHR43004">
    <property type="entry name" value="TRK SYSTEM POTASSIUM UPTAKE PROTEIN"/>
    <property type="match status" value="1"/>
</dbReference>
<keyword evidence="3" id="KW-0274">FAD</keyword>
<evidence type="ECO:0000256" key="5">
    <source>
        <dbReference type="SAM" id="Phobius"/>
    </source>
</evidence>
<dbReference type="EMBL" id="NAJM01000032">
    <property type="protein sequence ID" value="RVX69033.1"/>
    <property type="molecule type" value="Genomic_DNA"/>
</dbReference>
<evidence type="ECO:0000256" key="1">
    <source>
        <dbReference type="ARBA" id="ARBA00001974"/>
    </source>
</evidence>
<feature type="transmembrane region" description="Helical" evidence="5">
    <location>
        <begin position="6"/>
        <end position="27"/>
    </location>
</feature>
<gene>
    <name evidence="7" type="ORF">B0A52_06746</name>
</gene>
<evidence type="ECO:0000256" key="2">
    <source>
        <dbReference type="ARBA" id="ARBA00022630"/>
    </source>
</evidence>
<protein>
    <recommendedName>
        <fullName evidence="6">FAD-binding domain-containing protein</fullName>
    </recommendedName>
</protein>
<keyword evidence="5" id="KW-0472">Membrane</keyword>
<sequence length="544" mass="60839">MSADSSSTFALVVGGGPIGIMMAFSLARYGYRSIVLERHAERMGQPKAHFLNPRTLEIFRQLELDILPLRKAGLQPDEANAVRFASSMTGVEFGFIDFRQDEGQERSPEIPFNVPQPQLEEVLLRAALATGKVEYRRMYEWKSCTESADGLIASEVLCRKSETTTIIRSKYLLACDGANSRARERLGIEFRPALGSAEEVLHYASVHFSADLSHLKTGILWFILKHGRMGVLIAYDRTSSWVFFQPYDPEITPKETLTSEYFRGLVHEAIGYAPVDYRELGITIWSTSTRLVDNYRSPKIPNAILAGDAAHSFPPTGGLGINSGVGDVQNLVWKIYAIEQGWTAKDLLNSVSTERRPVALANARQSKINEGKIFRLASVVLKPETTAEELMANPTSRRQIKSAIDENWEHFQAPNLQIGYVYGREFTRGPADYQKELVPGARLAHHWLFSRGQRMSSLDLIQGLEFVLITPSDFTDVEKFDVNGVPVLVQQRTRDFEAVDGSWDSFMSQAAPTSAILVRPDHHIVDIVTSLEAARLVLANYIKS</sequence>
<dbReference type="Gene3D" id="3.30.9.10">
    <property type="entry name" value="D-Amino Acid Oxidase, subunit A, domain 2"/>
    <property type="match status" value="1"/>
</dbReference>
<dbReference type="SUPFAM" id="SSF51905">
    <property type="entry name" value="FAD/NAD(P)-binding domain"/>
    <property type="match status" value="1"/>
</dbReference>
<keyword evidence="2" id="KW-0285">Flavoprotein</keyword>
<dbReference type="VEuPathDB" id="FungiDB:PV10_00777"/>
<evidence type="ECO:0000256" key="3">
    <source>
        <dbReference type="ARBA" id="ARBA00022827"/>
    </source>
</evidence>
<dbReference type="PANTHER" id="PTHR43004:SF19">
    <property type="entry name" value="BINDING MONOOXYGENASE, PUTATIVE (JCVI)-RELATED"/>
    <property type="match status" value="1"/>
</dbReference>
<comment type="cofactor">
    <cofactor evidence="1">
        <name>FAD</name>
        <dbReference type="ChEBI" id="CHEBI:57692"/>
    </cofactor>
</comment>
<keyword evidence="5" id="KW-1133">Transmembrane helix</keyword>
<dbReference type="GO" id="GO:0016709">
    <property type="term" value="F:oxidoreductase activity, acting on paired donors, with incorporation or reduction of molecular oxygen, NAD(P)H as one donor, and incorporation of one atom of oxygen"/>
    <property type="evidence" value="ECO:0007669"/>
    <property type="project" value="UniProtKB-ARBA"/>
</dbReference>
<dbReference type="Gene3D" id="3.50.50.60">
    <property type="entry name" value="FAD/NAD(P)-binding domain"/>
    <property type="match status" value="1"/>
</dbReference>
<dbReference type="Gene3D" id="3.40.30.120">
    <property type="match status" value="1"/>
</dbReference>
<dbReference type="OrthoDB" id="2096480at2759"/>
<evidence type="ECO:0000313" key="7">
    <source>
        <dbReference type="EMBL" id="RVX69033.1"/>
    </source>
</evidence>
<dbReference type="Proteomes" id="UP000288859">
    <property type="component" value="Unassembled WGS sequence"/>
</dbReference>
<evidence type="ECO:0000256" key="4">
    <source>
        <dbReference type="ARBA" id="ARBA00023002"/>
    </source>
</evidence>
<name>A0A438N069_EXOME</name>
<evidence type="ECO:0000259" key="6">
    <source>
        <dbReference type="Pfam" id="PF01494"/>
    </source>
</evidence>
<dbReference type="InterPro" id="IPR036188">
    <property type="entry name" value="FAD/NAD-bd_sf"/>
</dbReference>
<feature type="domain" description="FAD-binding" evidence="6">
    <location>
        <begin position="10"/>
        <end position="365"/>
    </location>
</feature>
<proteinExistence type="predicted"/>
<accession>A0A438N069</accession>
<keyword evidence="4" id="KW-0560">Oxidoreductase</keyword>
<dbReference type="InterPro" id="IPR050641">
    <property type="entry name" value="RIFMO-like"/>
</dbReference>
<dbReference type="PRINTS" id="PR00420">
    <property type="entry name" value="RNGMNOXGNASE"/>
</dbReference>